<dbReference type="PROSITE" id="PS00028">
    <property type="entry name" value="ZINC_FINGER_C2H2_1"/>
    <property type="match status" value="3"/>
</dbReference>
<dbReference type="AlphaFoldDB" id="A0A0B2WTK0"/>
<dbReference type="InterPro" id="IPR036236">
    <property type="entry name" value="Znf_C2H2_sf"/>
</dbReference>
<dbReference type="EMBL" id="AZHE01000005">
    <property type="protein sequence ID" value="KHN99406.1"/>
    <property type="molecule type" value="Genomic_DNA"/>
</dbReference>
<sequence>MNPWGYQCLMPSSGDSMTQFVFQKFTADVADDPFVPTGLIAQFTLERQQDQNVLDSQAPPPPPPLHQSFFPGDVLHHNLGRYPRHDDSGYGGSRVSHTVTSPSIDAGQEGSWSQLQCELCDDFRAKNKSELKYCYAKEEKTQIIKIWLPFNSTNRIVRKHMHRHTKPHKCTVPACPKGFATANDLDRHKRTVHRDECASESNSIVYKCTHCLTEPGKQNRRKKQEWPRKDNFIAHLARIHGINASHADSLDQYIDRNQSQLLNLTDIARSSNTDAAQRNDLTGVGTLPDLIAPQTEDAYVKQLASLTGGQANALTEQRLRKFWQNNSAHLEKNNMFESSEEPQCISPHMLGRGFPEGLFGFSCETAQNRPLDFELSSNHVMSDSLLQTDDNVAKLQYPGIATNGKEATGSGVGNDETDVRNFNHFGHPSAPEAIVPKPPEPAVPYSQSDHGIAHCDLMDVVKKLELEKPTYPPSSLAEHVKILPQEARDALVAALRGSGLGDDEQGMVDIDTAKGQKACHMCRKRFKRPCELTKHMKRHSKPYGCTWRGCSKTFGSKNDWKRHESKQHYHVETWVCDLEYCPKRRWNRRDTFKAHLVEEHMFDGLEAIESKVEQCRRGANGDTKFWCGFCVKYIDAAPPTAWTAKFDHIDNHFCGKDSMEQKSIDEWTHDELEIGENIEQASNGATKSAPVAFQGFPLDTTGVRKRKAKSIDVESQPLEKKHDQGLRLAEMWYCCVCTAFLNIRTSPSCITCEHVRCDFCHVSREVLENEEDAMSYQFNDMELLASEM</sequence>
<dbReference type="SMART" id="SM00355">
    <property type="entry name" value="ZnF_C2H2"/>
    <property type="match status" value="5"/>
</dbReference>
<name>A0A0B2WTK0_METAS</name>
<evidence type="ECO:0000313" key="4">
    <source>
        <dbReference type="Proteomes" id="UP000030816"/>
    </source>
</evidence>
<dbReference type="PANTHER" id="PTHR35391:SF3">
    <property type="entry name" value="FINGER DOMAIN PROTEIN, PUTATIVE (AFU_ORTHOLOGUE AFUA_8G04300)-RELATED"/>
    <property type="match status" value="1"/>
</dbReference>
<accession>A0A0B2WTK0</accession>
<dbReference type="HOGENOM" id="CLU_015024_0_0_1"/>
<comment type="caution">
    <text evidence="3">The sequence shown here is derived from an EMBL/GenBank/DDBJ whole genome shotgun (WGS) entry which is preliminary data.</text>
</comment>
<protein>
    <submittedName>
        <fullName evidence="3">C2H2 type zinc finger domain protein</fullName>
    </submittedName>
</protein>
<feature type="domain" description="C2H2-type" evidence="2">
    <location>
        <begin position="543"/>
        <end position="573"/>
    </location>
</feature>
<reference evidence="3 4" key="1">
    <citation type="journal article" date="2014" name="Proc. Natl. Acad. Sci. U.S.A.">
        <title>Trajectory and genomic determinants of fungal-pathogen speciation and host adaptation.</title>
        <authorList>
            <person name="Hu X."/>
            <person name="Xiao G."/>
            <person name="Zheng P."/>
            <person name="Shang Y."/>
            <person name="Su Y."/>
            <person name="Zhang X."/>
            <person name="Liu X."/>
            <person name="Zhan S."/>
            <person name="St Leger R.J."/>
            <person name="Wang C."/>
        </authorList>
    </citation>
    <scope>NUCLEOTIDE SEQUENCE [LARGE SCALE GENOMIC DNA]</scope>
    <source>
        <strain evidence="3 4">ARSEF 1941</strain>
    </source>
</reference>
<dbReference type="GeneID" id="63737559"/>
<feature type="domain" description="C2H2-type" evidence="2">
    <location>
        <begin position="517"/>
        <end position="544"/>
    </location>
</feature>
<dbReference type="SUPFAM" id="SSF57667">
    <property type="entry name" value="beta-beta-alpha zinc fingers"/>
    <property type="match status" value="2"/>
</dbReference>
<dbReference type="Proteomes" id="UP000030816">
    <property type="component" value="Unassembled WGS sequence"/>
</dbReference>
<gene>
    <name evidence="3" type="ORF">MAM_03104</name>
</gene>
<keyword evidence="1" id="KW-0863">Zinc-finger</keyword>
<keyword evidence="4" id="KW-1185">Reference proteome</keyword>
<dbReference type="Gene3D" id="3.30.160.60">
    <property type="entry name" value="Classic Zinc Finger"/>
    <property type="match status" value="2"/>
</dbReference>
<proteinExistence type="predicted"/>
<evidence type="ECO:0000259" key="2">
    <source>
        <dbReference type="PROSITE" id="PS50157"/>
    </source>
</evidence>
<keyword evidence="1" id="KW-0862">Zinc</keyword>
<dbReference type="PANTHER" id="PTHR35391">
    <property type="entry name" value="C2H2-TYPE DOMAIN-CONTAINING PROTEIN-RELATED"/>
    <property type="match status" value="1"/>
</dbReference>
<dbReference type="STRING" id="1081103.A0A0B2WTK0"/>
<feature type="domain" description="C2H2-type" evidence="2">
    <location>
        <begin position="168"/>
        <end position="198"/>
    </location>
</feature>
<keyword evidence="1" id="KW-0479">Metal-binding</keyword>
<dbReference type="InterPro" id="IPR013087">
    <property type="entry name" value="Znf_C2H2_type"/>
</dbReference>
<dbReference type="PROSITE" id="PS50157">
    <property type="entry name" value="ZINC_FINGER_C2H2_2"/>
    <property type="match status" value="3"/>
</dbReference>
<evidence type="ECO:0000256" key="1">
    <source>
        <dbReference type="PROSITE-ProRule" id="PRU00042"/>
    </source>
</evidence>
<evidence type="ECO:0000313" key="3">
    <source>
        <dbReference type="EMBL" id="KHN99406.1"/>
    </source>
</evidence>
<organism evidence="3 4">
    <name type="scientific">Metarhizium album (strain ARSEF 1941)</name>
    <dbReference type="NCBI Taxonomy" id="1081103"/>
    <lineage>
        <taxon>Eukaryota</taxon>
        <taxon>Fungi</taxon>
        <taxon>Dikarya</taxon>
        <taxon>Ascomycota</taxon>
        <taxon>Pezizomycotina</taxon>
        <taxon>Sordariomycetes</taxon>
        <taxon>Hypocreomycetidae</taxon>
        <taxon>Hypocreales</taxon>
        <taxon>Clavicipitaceae</taxon>
        <taxon>Metarhizium</taxon>
    </lineage>
</organism>
<dbReference type="GO" id="GO:0008270">
    <property type="term" value="F:zinc ion binding"/>
    <property type="evidence" value="ECO:0007669"/>
    <property type="project" value="UniProtKB-KW"/>
</dbReference>
<dbReference type="OrthoDB" id="6077919at2759"/>
<dbReference type="RefSeq" id="XP_040680472.1">
    <property type="nucleotide sequence ID" value="XM_040821903.1"/>
</dbReference>